<evidence type="ECO:0000313" key="1">
    <source>
        <dbReference type="EMBL" id="EYC30945.1"/>
    </source>
</evidence>
<accession>A0A016VU59</accession>
<dbReference type="AlphaFoldDB" id="A0A016VU59"/>
<dbReference type="OrthoDB" id="5848222at2759"/>
<comment type="caution">
    <text evidence="1">The sequence shown here is derived from an EMBL/GenBank/DDBJ whole genome shotgun (WGS) entry which is preliminary data.</text>
</comment>
<reference evidence="2" key="1">
    <citation type="journal article" date="2015" name="Nat. Genet.">
        <title>The genome and transcriptome of the zoonotic hookworm Ancylostoma ceylanicum identify infection-specific gene families.</title>
        <authorList>
            <person name="Schwarz E.M."/>
            <person name="Hu Y."/>
            <person name="Antoshechkin I."/>
            <person name="Miller M.M."/>
            <person name="Sternberg P.W."/>
            <person name="Aroian R.V."/>
        </authorList>
    </citation>
    <scope>NUCLEOTIDE SEQUENCE</scope>
    <source>
        <strain evidence="2">HY135</strain>
    </source>
</reference>
<protein>
    <submittedName>
        <fullName evidence="1">Uncharacterized protein</fullName>
    </submittedName>
</protein>
<gene>
    <name evidence="1" type="primary">Acey_s0004.g1866</name>
    <name evidence="1" type="ORF">Y032_0004g1866</name>
</gene>
<dbReference type="EMBL" id="JARK01001340">
    <property type="protein sequence ID" value="EYC30945.1"/>
    <property type="molecule type" value="Genomic_DNA"/>
</dbReference>
<keyword evidence="2" id="KW-1185">Reference proteome</keyword>
<sequence length="108" mass="12523">MRQKYPRTLKSKVYRAVVRFVALCGAECWPATKEVEHRLSVVKMKMLRWTAGVTCADRIHNGKIRERFSIASIADKFRETRLRWHGHVLHAKEDTMCKIGLDLEVAGK</sequence>
<name>A0A016VU59_9BILA</name>
<dbReference type="Proteomes" id="UP000024635">
    <property type="component" value="Unassembled WGS sequence"/>
</dbReference>
<dbReference type="PANTHER" id="PTHR46238:SF8">
    <property type="entry name" value="ENDONUCLEASE_EXONUCLEASE_PHOSPHATASE DOMAIN-CONTAINING PROTEIN"/>
    <property type="match status" value="1"/>
</dbReference>
<organism evidence="1 2">
    <name type="scientific">Ancylostoma ceylanicum</name>
    <dbReference type="NCBI Taxonomy" id="53326"/>
    <lineage>
        <taxon>Eukaryota</taxon>
        <taxon>Metazoa</taxon>
        <taxon>Ecdysozoa</taxon>
        <taxon>Nematoda</taxon>
        <taxon>Chromadorea</taxon>
        <taxon>Rhabditida</taxon>
        <taxon>Rhabditina</taxon>
        <taxon>Rhabditomorpha</taxon>
        <taxon>Strongyloidea</taxon>
        <taxon>Ancylostomatidae</taxon>
        <taxon>Ancylostomatinae</taxon>
        <taxon>Ancylostoma</taxon>
    </lineage>
</organism>
<dbReference type="PANTHER" id="PTHR46238">
    <property type="entry name" value="REVERSE TRANSCRIPTASE DOMAIN-CONTAINING PROTEIN"/>
    <property type="match status" value="1"/>
</dbReference>
<proteinExistence type="predicted"/>
<evidence type="ECO:0000313" key="2">
    <source>
        <dbReference type="Proteomes" id="UP000024635"/>
    </source>
</evidence>
<dbReference type="STRING" id="53326.A0A016VU59"/>